<proteinExistence type="predicted"/>
<protein>
    <submittedName>
        <fullName evidence="1">Uncharacterized protein</fullName>
    </submittedName>
</protein>
<dbReference type="AlphaFoldDB" id="A0AAE6YGP5"/>
<name>A0AAE6YGP5_9GAMM</name>
<evidence type="ECO:0000313" key="2">
    <source>
        <dbReference type="Proteomes" id="UP000502004"/>
    </source>
</evidence>
<sequence length="59" mass="6700">MKDLIIDTDLLDNTKVIKVKKEWFSPSYSNITSHHLLIEADKTFSSFQEINVSMGLLGS</sequence>
<organism evidence="1 2">
    <name type="scientific">Allofrancisella inopinata</name>
    <dbReference type="NCBI Taxonomy" id="1085647"/>
    <lineage>
        <taxon>Bacteria</taxon>
        <taxon>Pseudomonadati</taxon>
        <taxon>Pseudomonadota</taxon>
        <taxon>Gammaproteobacteria</taxon>
        <taxon>Thiotrichales</taxon>
        <taxon>Francisellaceae</taxon>
        <taxon>Allofrancisella</taxon>
    </lineage>
</organism>
<evidence type="ECO:0000313" key="1">
    <source>
        <dbReference type="EMBL" id="QIV95590.1"/>
    </source>
</evidence>
<dbReference type="Proteomes" id="UP000502004">
    <property type="component" value="Chromosome"/>
</dbReference>
<reference evidence="1 2" key="1">
    <citation type="submission" date="2019-03" db="EMBL/GenBank/DDBJ databases">
        <title>Complete Genome Sequence of Allofrancisella inopinata Strain SYSU YG23 Isolated from Water-Cooling Systems in China.</title>
        <authorList>
            <person name="Ohrman C."/>
            <person name="Uneklint I."/>
            <person name="Sjodin A."/>
        </authorList>
    </citation>
    <scope>NUCLEOTIDE SEQUENCE [LARGE SCALE GENOMIC DNA]</scope>
    <source>
        <strain evidence="1 2">SYSU YG23</strain>
    </source>
</reference>
<accession>A0AAE6YGP5</accession>
<dbReference type="RefSeq" id="WP_133942083.1">
    <property type="nucleotide sequence ID" value="NZ_CP038241.1"/>
</dbReference>
<dbReference type="KEGG" id="aii:E4K63_01545"/>
<gene>
    <name evidence="1" type="ORF">E4K63_01545</name>
</gene>
<dbReference type="EMBL" id="CP038241">
    <property type="protein sequence ID" value="QIV95590.1"/>
    <property type="molecule type" value="Genomic_DNA"/>
</dbReference>
<keyword evidence="2" id="KW-1185">Reference proteome</keyword>